<proteinExistence type="predicted"/>
<dbReference type="AlphaFoldDB" id="A0A814MF40"/>
<gene>
    <name evidence="2" type="ORF">GPM918_LOCUS17602</name>
    <name evidence="3" type="ORF">OVA965_LOCUS36401</name>
    <name evidence="4" type="ORF">SRO942_LOCUS17599</name>
    <name evidence="5" type="ORF">TMI583_LOCUS37409</name>
</gene>
<dbReference type="Proteomes" id="UP000677228">
    <property type="component" value="Unassembled WGS sequence"/>
</dbReference>
<evidence type="ECO:0000313" key="4">
    <source>
        <dbReference type="EMBL" id="CAF3843888.1"/>
    </source>
</evidence>
<organism evidence="2 6">
    <name type="scientific">Didymodactylos carnosus</name>
    <dbReference type="NCBI Taxonomy" id="1234261"/>
    <lineage>
        <taxon>Eukaryota</taxon>
        <taxon>Metazoa</taxon>
        <taxon>Spiralia</taxon>
        <taxon>Gnathifera</taxon>
        <taxon>Rotifera</taxon>
        <taxon>Eurotatoria</taxon>
        <taxon>Bdelloidea</taxon>
        <taxon>Philodinida</taxon>
        <taxon>Philodinidae</taxon>
        <taxon>Didymodactylos</taxon>
    </lineage>
</organism>
<dbReference type="Proteomes" id="UP000682733">
    <property type="component" value="Unassembled WGS sequence"/>
</dbReference>
<evidence type="ECO:0000313" key="3">
    <source>
        <dbReference type="EMBL" id="CAF1488895.1"/>
    </source>
</evidence>
<feature type="compositionally biased region" description="Polar residues" evidence="1">
    <location>
        <begin position="80"/>
        <end position="95"/>
    </location>
</feature>
<dbReference type="EMBL" id="CAJOBA010054850">
    <property type="protein sequence ID" value="CAF4278275.1"/>
    <property type="molecule type" value="Genomic_DNA"/>
</dbReference>
<protein>
    <submittedName>
        <fullName evidence="2">Uncharacterized protein</fullName>
    </submittedName>
</protein>
<evidence type="ECO:0000313" key="2">
    <source>
        <dbReference type="EMBL" id="CAF1077598.1"/>
    </source>
</evidence>
<sequence length="95" mass="10556">MSSVQQPCDRHLDQLLSKNDRTSININAGIDSGHSDGNDDAKLGFLAPDELEKIHSSPHWQRLSEIAVEEQEKSTPAKKLSQNQKNTSCQSDIKN</sequence>
<feature type="compositionally biased region" description="Basic and acidic residues" evidence="1">
    <location>
        <begin position="8"/>
        <end position="21"/>
    </location>
</feature>
<dbReference type="Proteomes" id="UP000681722">
    <property type="component" value="Unassembled WGS sequence"/>
</dbReference>
<keyword evidence="6" id="KW-1185">Reference proteome</keyword>
<feature type="compositionally biased region" description="Basic and acidic residues" evidence="1">
    <location>
        <begin position="33"/>
        <end position="42"/>
    </location>
</feature>
<reference evidence="2" key="1">
    <citation type="submission" date="2021-02" db="EMBL/GenBank/DDBJ databases">
        <authorList>
            <person name="Nowell W R."/>
        </authorList>
    </citation>
    <scope>NUCLEOTIDE SEQUENCE</scope>
</reference>
<evidence type="ECO:0000313" key="6">
    <source>
        <dbReference type="Proteomes" id="UP000663829"/>
    </source>
</evidence>
<dbReference type="Proteomes" id="UP000663829">
    <property type="component" value="Unassembled WGS sequence"/>
</dbReference>
<dbReference type="EMBL" id="CAJOBC010004880">
    <property type="protein sequence ID" value="CAF3843888.1"/>
    <property type="molecule type" value="Genomic_DNA"/>
</dbReference>
<dbReference type="EMBL" id="CAJNOQ010004880">
    <property type="protein sequence ID" value="CAF1077598.1"/>
    <property type="molecule type" value="Genomic_DNA"/>
</dbReference>
<evidence type="ECO:0000313" key="5">
    <source>
        <dbReference type="EMBL" id="CAF4278275.1"/>
    </source>
</evidence>
<feature type="region of interest" description="Disordered" evidence="1">
    <location>
        <begin position="1"/>
        <end position="43"/>
    </location>
</feature>
<evidence type="ECO:0000256" key="1">
    <source>
        <dbReference type="SAM" id="MobiDB-lite"/>
    </source>
</evidence>
<accession>A0A814MF40</accession>
<dbReference type="EMBL" id="CAJNOK010032902">
    <property type="protein sequence ID" value="CAF1488895.1"/>
    <property type="molecule type" value="Genomic_DNA"/>
</dbReference>
<feature type="region of interest" description="Disordered" evidence="1">
    <location>
        <begin position="67"/>
        <end position="95"/>
    </location>
</feature>
<name>A0A814MF40_9BILA</name>
<comment type="caution">
    <text evidence="2">The sequence shown here is derived from an EMBL/GenBank/DDBJ whole genome shotgun (WGS) entry which is preliminary data.</text>
</comment>